<accession>A0ABQ0RMI6</accession>
<reference evidence="1 2" key="1">
    <citation type="submission" date="2019-06" db="EMBL/GenBank/DDBJ databases">
        <title>Whole genome shotgun sequence of Glutamicibacter nicotianae NBRC 14234.</title>
        <authorList>
            <person name="Hosoyama A."/>
            <person name="Uohara A."/>
            <person name="Ohji S."/>
            <person name="Ichikawa N."/>
        </authorList>
    </citation>
    <scope>NUCLEOTIDE SEQUENCE [LARGE SCALE GENOMIC DNA]</scope>
    <source>
        <strain evidence="1 2">NBRC 14234</strain>
    </source>
</reference>
<organism evidence="1 2">
    <name type="scientific">Glutamicibacter nicotianae</name>
    <name type="common">Arthrobacter nicotianae</name>
    <dbReference type="NCBI Taxonomy" id="37929"/>
    <lineage>
        <taxon>Bacteria</taxon>
        <taxon>Bacillati</taxon>
        <taxon>Actinomycetota</taxon>
        <taxon>Actinomycetes</taxon>
        <taxon>Micrococcales</taxon>
        <taxon>Micrococcaceae</taxon>
        <taxon>Glutamicibacter</taxon>
    </lineage>
</organism>
<proteinExistence type="predicted"/>
<dbReference type="Proteomes" id="UP000316242">
    <property type="component" value="Unassembled WGS sequence"/>
</dbReference>
<protein>
    <submittedName>
        <fullName evidence="1">Uncharacterized protein</fullName>
    </submittedName>
</protein>
<dbReference type="EMBL" id="BJNE01000009">
    <property type="protein sequence ID" value="GEC13003.1"/>
    <property type="molecule type" value="Genomic_DNA"/>
</dbReference>
<evidence type="ECO:0000313" key="2">
    <source>
        <dbReference type="Proteomes" id="UP000316242"/>
    </source>
</evidence>
<comment type="caution">
    <text evidence="1">The sequence shown here is derived from an EMBL/GenBank/DDBJ whole genome shotgun (WGS) entry which is preliminary data.</text>
</comment>
<sequence length="75" mass="8498">MHMSPQLGEDPKDVPAGEVEWEAWKVFVFVLALPAVKRPALLLPTYTQIQLPFLDLWRHTPNRIAMTCVPSMPTA</sequence>
<gene>
    <name evidence="1" type="ORF">ANI01nite_22060</name>
</gene>
<evidence type="ECO:0000313" key="1">
    <source>
        <dbReference type="EMBL" id="GEC13003.1"/>
    </source>
</evidence>
<keyword evidence="2" id="KW-1185">Reference proteome</keyword>
<name>A0ABQ0RMI6_GLUNI</name>